<comment type="similarity">
    <text evidence="1 5">Belongs to the universal ribosomal protein uL29 family.</text>
</comment>
<accession>A0A2J6WQR2</accession>
<evidence type="ECO:0000256" key="5">
    <source>
        <dbReference type="HAMAP-Rule" id="MF_00374"/>
    </source>
</evidence>
<organism evidence="7 8">
    <name type="scientific">Calditerrivibrio nitroreducens</name>
    <dbReference type="NCBI Taxonomy" id="477976"/>
    <lineage>
        <taxon>Bacteria</taxon>
        <taxon>Pseudomonadati</taxon>
        <taxon>Deferribacterota</taxon>
        <taxon>Deferribacteres</taxon>
        <taxon>Deferribacterales</taxon>
        <taxon>Calditerrivibrionaceae</taxon>
    </lineage>
</organism>
<dbReference type="GO" id="GO:0022625">
    <property type="term" value="C:cytosolic large ribosomal subunit"/>
    <property type="evidence" value="ECO:0007669"/>
    <property type="project" value="TreeGrafter"/>
</dbReference>
<evidence type="ECO:0000256" key="4">
    <source>
        <dbReference type="ARBA" id="ARBA00035204"/>
    </source>
</evidence>
<feature type="coiled-coil region" evidence="6">
    <location>
        <begin position="2"/>
        <end position="63"/>
    </location>
</feature>
<dbReference type="CDD" id="cd00427">
    <property type="entry name" value="Ribosomal_L29_HIP"/>
    <property type="match status" value="1"/>
</dbReference>
<dbReference type="InterPro" id="IPR036049">
    <property type="entry name" value="Ribosomal_uL29_sf"/>
</dbReference>
<evidence type="ECO:0000256" key="6">
    <source>
        <dbReference type="SAM" id="Coils"/>
    </source>
</evidence>
<keyword evidence="6" id="KW-0175">Coiled coil</keyword>
<sequence>MKAAELRNLTKAELQKKEMELREDLFRLKFKLSTADLEDTSKVGKVKKDIARIKTILKEKENEG</sequence>
<keyword evidence="3 5" id="KW-0687">Ribonucleoprotein</keyword>
<dbReference type="PANTHER" id="PTHR10916:SF0">
    <property type="entry name" value="LARGE RIBOSOMAL SUBUNIT PROTEIN UL29C"/>
    <property type="match status" value="1"/>
</dbReference>
<dbReference type="GO" id="GO:0006412">
    <property type="term" value="P:translation"/>
    <property type="evidence" value="ECO:0007669"/>
    <property type="project" value="UniProtKB-UniRule"/>
</dbReference>
<evidence type="ECO:0000256" key="3">
    <source>
        <dbReference type="ARBA" id="ARBA00023274"/>
    </source>
</evidence>
<gene>
    <name evidence="5" type="primary">rpmC</name>
    <name evidence="7" type="ORF">C0187_01285</name>
</gene>
<dbReference type="EMBL" id="PNIN01000020">
    <property type="protein sequence ID" value="PMP72579.1"/>
    <property type="molecule type" value="Genomic_DNA"/>
</dbReference>
<evidence type="ECO:0000256" key="1">
    <source>
        <dbReference type="ARBA" id="ARBA00009254"/>
    </source>
</evidence>
<reference evidence="7 8" key="1">
    <citation type="submission" date="2018-01" db="EMBL/GenBank/DDBJ databases">
        <title>Metagenomic assembled genomes from two thermal pools in the Uzon Caldera, Kamchatka, Russia.</title>
        <authorList>
            <person name="Wilkins L."/>
            <person name="Ettinger C."/>
        </authorList>
    </citation>
    <scope>NUCLEOTIDE SEQUENCE [LARGE SCALE GENOMIC DNA]</scope>
    <source>
        <strain evidence="7">ZAV-05</strain>
    </source>
</reference>
<dbReference type="PANTHER" id="PTHR10916">
    <property type="entry name" value="60S RIBOSOMAL PROTEIN L35/50S RIBOSOMAL PROTEIN L29"/>
    <property type="match status" value="1"/>
</dbReference>
<comment type="caution">
    <text evidence="7">The sequence shown here is derived from an EMBL/GenBank/DDBJ whole genome shotgun (WGS) entry which is preliminary data.</text>
</comment>
<dbReference type="HAMAP" id="MF_00374">
    <property type="entry name" value="Ribosomal_uL29"/>
    <property type="match status" value="1"/>
</dbReference>
<dbReference type="NCBIfam" id="TIGR00012">
    <property type="entry name" value="L29"/>
    <property type="match status" value="1"/>
</dbReference>
<evidence type="ECO:0000313" key="8">
    <source>
        <dbReference type="Proteomes" id="UP000242881"/>
    </source>
</evidence>
<evidence type="ECO:0000313" key="7">
    <source>
        <dbReference type="EMBL" id="PMP72579.1"/>
    </source>
</evidence>
<dbReference type="SUPFAM" id="SSF46561">
    <property type="entry name" value="Ribosomal protein L29 (L29p)"/>
    <property type="match status" value="1"/>
</dbReference>
<name>A0A2J6WQR2_9BACT</name>
<dbReference type="Gene3D" id="1.10.287.310">
    <property type="match status" value="1"/>
</dbReference>
<dbReference type="InterPro" id="IPR001854">
    <property type="entry name" value="Ribosomal_uL29"/>
</dbReference>
<evidence type="ECO:0000256" key="2">
    <source>
        <dbReference type="ARBA" id="ARBA00022980"/>
    </source>
</evidence>
<keyword evidence="2 5" id="KW-0689">Ribosomal protein</keyword>
<dbReference type="RefSeq" id="WP_424606248.1">
    <property type="nucleotide sequence ID" value="NZ_JBNAVA010000014.1"/>
</dbReference>
<dbReference type="GO" id="GO:0003735">
    <property type="term" value="F:structural constituent of ribosome"/>
    <property type="evidence" value="ECO:0007669"/>
    <property type="project" value="InterPro"/>
</dbReference>
<dbReference type="InterPro" id="IPR050063">
    <property type="entry name" value="Ribosomal_protein_uL29"/>
</dbReference>
<dbReference type="FunFam" id="1.10.287.310:FF:000001">
    <property type="entry name" value="50S ribosomal protein L29"/>
    <property type="match status" value="1"/>
</dbReference>
<dbReference type="Proteomes" id="UP000242881">
    <property type="component" value="Unassembled WGS sequence"/>
</dbReference>
<dbReference type="AlphaFoldDB" id="A0A2J6WQR2"/>
<proteinExistence type="inferred from homology"/>
<dbReference type="Pfam" id="PF00831">
    <property type="entry name" value="Ribosomal_L29"/>
    <property type="match status" value="1"/>
</dbReference>
<protein>
    <recommendedName>
        <fullName evidence="4 5">Large ribosomal subunit protein uL29</fullName>
    </recommendedName>
</protein>